<dbReference type="InterPro" id="IPR036388">
    <property type="entry name" value="WH-like_DNA-bd_sf"/>
</dbReference>
<dbReference type="SUPFAM" id="SSF46785">
    <property type="entry name" value="Winged helix' DNA-binding domain"/>
    <property type="match status" value="1"/>
</dbReference>
<accession>A0A6S7DC33</accession>
<dbReference type="GO" id="GO:0003700">
    <property type="term" value="F:DNA-binding transcription factor activity"/>
    <property type="evidence" value="ECO:0007669"/>
    <property type="project" value="InterPro"/>
</dbReference>
<dbReference type="PROSITE" id="PS50931">
    <property type="entry name" value="HTH_LYSR"/>
    <property type="match status" value="1"/>
</dbReference>
<evidence type="ECO:0000259" key="5">
    <source>
        <dbReference type="PROSITE" id="PS50931"/>
    </source>
</evidence>
<keyword evidence="4" id="KW-0804">Transcription</keyword>
<evidence type="ECO:0000313" key="7">
    <source>
        <dbReference type="Proteomes" id="UP000494105"/>
    </source>
</evidence>
<evidence type="ECO:0000256" key="2">
    <source>
        <dbReference type="ARBA" id="ARBA00023015"/>
    </source>
</evidence>
<keyword evidence="3" id="KW-0238">DNA-binding</keyword>
<evidence type="ECO:0000256" key="3">
    <source>
        <dbReference type="ARBA" id="ARBA00023125"/>
    </source>
</evidence>
<reference evidence="6 7" key="1">
    <citation type="submission" date="2020-04" db="EMBL/GenBank/DDBJ databases">
        <authorList>
            <person name="De Canck E."/>
        </authorList>
    </citation>
    <scope>NUCLEOTIDE SEQUENCE [LARGE SCALE GENOMIC DNA]</scope>
    <source>
        <strain evidence="6 7">LMG 1861</strain>
    </source>
</reference>
<dbReference type="EMBL" id="CADILD010000002">
    <property type="protein sequence ID" value="CAB3878996.1"/>
    <property type="molecule type" value="Genomic_DNA"/>
</dbReference>
<evidence type="ECO:0000256" key="4">
    <source>
        <dbReference type="ARBA" id="ARBA00023163"/>
    </source>
</evidence>
<dbReference type="InterPro" id="IPR036390">
    <property type="entry name" value="WH_DNA-bd_sf"/>
</dbReference>
<dbReference type="AlphaFoldDB" id="A0A6S7DC33"/>
<sequence length="305" mass="33574">MKLQQVFDFLAVTQHGSVHAAARATGQTQPAMTKSLRRLERTLGLPLFDRHAKGMRPNDYGKRFLPHAQYLVHETKRARDTMAQMRGERLGTVQYGISAAASVLLASPAIQRFRQRYPDVELHCRSGLYHSLMPLLRDGQLDFAICPVNPEEPDPQLTTRALLTCPLVVAARRNHPLRQAQALHELREVVFAVAGPPGQPGASIYDVFSQAGLGAPRVDMHTDGLIDTAALVANSDRMALLPTTLIATGLLREQLDTIPIADPLPNYVIGLVQRMSQPLTPAAEELANQFEHEAASLHTRSVQVL</sequence>
<dbReference type="InterPro" id="IPR000847">
    <property type="entry name" value="LysR_HTH_N"/>
</dbReference>
<feature type="domain" description="HTH lysR-type" evidence="5">
    <location>
        <begin position="1"/>
        <end position="58"/>
    </location>
</feature>
<dbReference type="Pfam" id="PF03466">
    <property type="entry name" value="LysR_substrate"/>
    <property type="match status" value="1"/>
</dbReference>
<dbReference type="SUPFAM" id="SSF53850">
    <property type="entry name" value="Periplasmic binding protein-like II"/>
    <property type="match status" value="1"/>
</dbReference>
<dbReference type="Proteomes" id="UP000494105">
    <property type="component" value="Unassembled WGS sequence"/>
</dbReference>
<protein>
    <submittedName>
        <fullName evidence="6">HTH-type transcriptional regulator TsaR</fullName>
    </submittedName>
</protein>
<gene>
    <name evidence="6" type="primary">tsaR_3</name>
    <name evidence="6" type="ORF">LMG1861_03171</name>
</gene>
<dbReference type="InterPro" id="IPR050950">
    <property type="entry name" value="HTH-type_LysR_regulators"/>
</dbReference>
<name>A0A6S7DC33_9BURK</name>
<keyword evidence="2" id="KW-0805">Transcription regulation</keyword>
<dbReference type="GO" id="GO:0003677">
    <property type="term" value="F:DNA binding"/>
    <property type="evidence" value="ECO:0007669"/>
    <property type="project" value="UniProtKB-KW"/>
</dbReference>
<dbReference type="Pfam" id="PF00126">
    <property type="entry name" value="HTH_1"/>
    <property type="match status" value="1"/>
</dbReference>
<dbReference type="Gene3D" id="1.10.10.10">
    <property type="entry name" value="Winged helix-like DNA-binding domain superfamily/Winged helix DNA-binding domain"/>
    <property type="match status" value="1"/>
</dbReference>
<evidence type="ECO:0000256" key="1">
    <source>
        <dbReference type="ARBA" id="ARBA00009437"/>
    </source>
</evidence>
<dbReference type="RefSeq" id="WP_050730184.1">
    <property type="nucleotide sequence ID" value="NZ_CADILD010000002.1"/>
</dbReference>
<dbReference type="Gene3D" id="3.40.190.290">
    <property type="match status" value="1"/>
</dbReference>
<dbReference type="PRINTS" id="PR00039">
    <property type="entry name" value="HTHLYSR"/>
</dbReference>
<dbReference type="GO" id="GO:0005829">
    <property type="term" value="C:cytosol"/>
    <property type="evidence" value="ECO:0007669"/>
    <property type="project" value="TreeGrafter"/>
</dbReference>
<dbReference type="PANTHER" id="PTHR30419:SF30">
    <property type="entry name" value="LYSR FAMILY TRANSCRIPTIONAL REGULATOR"/>
    <property type="match status" value="1"/>
</dbReference>
<dbReference type="PANTHER" id="PTHR30419">
    <property type="entry name" value="HTH-TYPE TRANSCRIPTIONAL REGULATOR YBHD"/>
    <property type="match status" value="1"/>
</dbReference>
<dbReference type="InterPro" id="IPR005119">
    <property type="entry name" value="LysR_subst-bd"/>
</dbReference>
<proteinExistence type="inferred from homology"/>
<organism evidence="6 7">
    <name type="scientific">Achromobacter piechaudii</name>
    <dbReference type="NCBI Taxonomy" id="72556"/>
    <lineage>
        <taxon>Bacteria</taxon>
        <taxon>Pseudomonadati</taxon>
        <taxon>Pseudomonadota</taxon>
        <taxon>Betaproteobacteria</taxon>
        <taxon>Burkholderiales</taxon>
        <taxon>Alcaligenaceae</taxon>
        <taxon>Achromobacter</taxon>
    </lineage>
</organism>
<comment type="similarity">
    <text evidence="1">Belongs to the LysR transcriptional regulatory family.</text>
</comment>
<evidence type="ECO:0000313" key="6">
    <source>
        <dbReference type="EMBL" id="CAB3878996.1"/>
    </source>
</evidence>